<dbReference type="NCBIfam" id="NF000941">
    <property type="entry name" value="PRK00094.1-3"/>
    <property type="match status" value="1"/>
</dbReference>
<comment type="subcellular location">
    <subcellularLocation>
        <location evidence="13">Cytoplasm</location>
    </subcellularLocation>
</comment>
<feature type="binding site" evidence="15">
    <location>
        <begin position="256"/>
        <end position="257"/>
    </location>
    <ligand>
        <name>substrate</name>
    </ligand>
</feature>
<keyword evidence="8 13" id="KW-1208">Phospholipid metabolism</keyword>
<feature type="binding site" evidence="13">
    <location>
        <position position="192"/>
    </location>
    <ligand>
        <name>sn-glycerol 3-phosphate</name>
        <dbReference type="ChEBI" id="CHEBI:57597"/>
    </ligand>
</feature>
<dbReference type="GO" id="GO:0046168">
    <property type="term" value="P:glycerol-3-phosphate catabolic process"/>
    <property type="evidence" value="ECO:0007669"/>
    <property type="project" value="InterPro"/>
</dbReference>
<keyword evidence="7 13" id="KW-0594">Phospholipid biosynthesis</keyword>
<dbReference type="SUPFAM" id="SSF48179">
    <property type="entry name" value="6-phosphogluconate dehydrogenase C-terminal domain-like"/>
    <property type="match status" value="1"/>
</dbReference>
<feature type="binding site" evidence="13">
    <location>
        <position position="107"/>
    </location>
    <ligand>
        <name>NADPH</name>
        <dbReference type="ChEBI" id="CHEBI:57783"/>
    </ligand>
</feature>
<dbReference type="InterPro" id="IPR008927">
    <property type="entry name" value="6-PGluconate_DH-like_C_sf"/>
</dbReference>
<keyword evidence="4 13" id="KW-0560">Oxidoreductase</keyword>
<feature type="binding site" evidence="13">
    <location>
        <position position="50"/>
    </location>
    <ligand>
        <name>NADPH</name>
        <dbReference type="ChEBI" id="CHEBI:57783"/>
    </ligand>
</feature>
<dbReference type="GO" id="GO:0008654">
    <property type="term" value="P:phospholipid biosynthetic process"/>
    <property type="evidence" value="ECO:0007669"/>
    <property type="project" value="UniProtKB-KW"/>
</dbReference>
<evidence type="ECO:0000256" key="5">
    <source>
        <dbReference type="ARBA" id="ARBA00023027"/>
    </source>
</evidence>
<dbReference type="PRINTS" id="PR00077">
    <property type="entry name" value="GPDHDRGNASE"/>
</dbReference>
<dbReference type="Pfam" id="PF01210">
    <property type="entry name" value="NAD_Gly3P_dh_N"/>
    <property type="match status" value="1"/>
</dbReference>
<feature type="binding site" evidence="15">
    <location>
        <position position="107"/>
    </location>
    <ligand>
        <name>substrate</name>
    </ligand>
</feature>
<dbReference type="STRING" id="1009370.ALO_05498"/>
<dbReference type="FunFam" id="3.40.50.720:FF:000019">
    <property type="entry name" value="Glycerol-3-phosphate dehydrogenase [NAD(P)+]"/>
    <property type="match status" value="1"/>
</dbReference>
<comment type="catalytic activity">
    <reaction evidence="9">
        <text>sn-glycerol 3-phosphate + NADP(+) = dihydroxyacetone phosphate + NADPH + H(+)</text>
        <dbReference type="Rhea" id="RHEA:11096"/>
        <dbReference type="ChEBI" id="CHEBI:15378"/>
        <dbReference type="ChEBI" id="CHEBI:57597"/>
        <dbReference type="ChEBI" id="CHEBI:57642"/>
        <dbReference type="ChEBI" id="CHEBI:57783"/>
        <dbReference type="ChEBI" id="CHEBI:58349"/>
        <dbReference type="EC" id="1.1.1.94"/>
    </reaction>
    <physiologicalReaction direction="right-to-left" evidence="9">
        <dbReference type="Rhea" id="RHEA:11098"/>
    </physiologicalReaction>
</comment>
<evidence type="ECO:0000256" key="15">
    <source>
        <dbReference type="PIRSR" id="PIRSR000114-2"/>
    </source>
</evidence>
<evidence type="ECO:0000256" key="14">
    <source>
        <dbReference type="PIRSR" id="PIRSR000114-1"/>
    </source>
</evidence>
<sequence>MKIAVIGAGSWGTAISAMLAEKHPASDIRLWARSPETVAEIHQVKENRRYLPGVLLPQSLQCTSDLKESLAGAAVVVMVTPSHAVREIARKVAPIISPDAVIVSATKGLEEVSLKRMSQIIAEEIPGLASRIAVMSGPNHAEEVGRKYPSTTVIAAKKKAIAEQLQDLFMLPYFRVYTNPDVMGVELGGALKNIIALGAGIADGMGFGDNSKAALMTRGLAEIVRLGIALGARPLTFAGLSGVGDLMVTCTSKHSRNYRAGLLLAQGKTISEVCGATNMVVEGIRTAKAAYSLAQQNQIVMPITEQMYHVLYNHKPAKEAVLELMTRGKTHEVEEVAVEPIDWEN</sequence>
<reference evidence="20 21" key="1">
    <citation type="journal article" date="2011" name="EMBO J.">
        <title>Structural diversity of bacterial flagellar motors.</title>
        <authorList>
            <person name="Chen S."/>
            <person name="Beeby M."/>
            <person name="Murphy G.E."/>
            <person name="Leadbetter J.R."/>
            <person name="Hendrixson D.R."/>
            <person name="Briegel A."/>
            <person name="Li Z."/>
            <person name="Shi J."/>
            <person name="Tocheva E.I."/>
            <person name="Muller A."/>
            <person name="Dobro M.J."/>
            <person name="Jensen G.J."/>
        </authorList>
    </citation>
    <scope>NUCLEOTIDE SEQUENCE [LARGE SCALE GENOMIC DNA]</scope>
    <source>
        <strain evidence="20 21">DSM 6540</strain>
    </source>
</reference>
<feature type="binding site" evidence="13">
    <location>
        <position position="10"/>
    </location>
    <ligand>
        <name>NADPH</name>
        <dbReference type="ChEBI" id="CHEBI:57783"/>
    </ligand>
</feature>
<feature type="binding site" evidence="13">
    <location>
        <position position="280"/>
    </location>
    <ligand>
        <name>NADPH</name>
        <dbReference type="ChEBI" id="CHEBI:57783"/>
    </ligand>
</feature>
<comment type="caution">
    <text evidence="20">The sequence shown here is derived from an EMBL/GenBank/DDBJ whole genome shotgun (WGS) entry which is preliminary data.</text>
</comment>
<dbReference type="UniPathway" id="UPA00940"/>
<organism evidence="20 21">
    <name type="scientific">Acetonema longum DSM 6540</name>
    <dbReference type="NCBI Taxonomy" id="1009370"/>
    <lineage>
        <taxon>Bacteria</taxon>
        <taxon>Bacillati</taxon>
        <taxon>Bacillota</taxon>
        <taxon>Negativicutes</taxon>
        <taxon>Acetonemataceae</taxon>
        <taxon>Acetonema</taxon>
    </lineage>
</organism>
<dbReference type="InterPro" id="IPR006168">
    <property type="entry name" value="G3P_DH_NAD-dep"/>
</dbReference>
<name>F7NGB6_9FIRM</name>
<dbReference type="GO" id="GO:0005975">
    <property type="term" value="P:carbohydrate metabolic process"/>
    <property type="evidence" value="ECO:0007669"/>
    <property type="project" value="InterPro"/>
</dbReference>
<comment type="function">
    <text evidence="13">Catalyzes the reduction of the glycolytic intermediate dihydroxyacetone phosphate (DHAP) to sn-glycerol 3-phosphate (G3P), the key precursor for phospholipid synthesis.</text>
</comment>
<evidence type="ECO:0000256" key="2">
    <source>
        <dbReference type="ARBA" id="ARBA00022516"/>
    </source>
</evidence>
<dbReference type="GO" id="GO:0046167">
    <property type="term" value="P:glycerol-3-phosphate biosynthetic process"/>
    <property type="evidence" value="ECO:0007669"/>
    <property type="project" value="UniProtKB-UniRule"/>
</dbReference>
<dbReference type="PIRSF" id="PIRSF000114">
    <property type="entry name" value="Glycerol-3-P_dh"/>
    <property type="match status" value="1"/>
</dbReference>
<evidence type="ECO:0000256" key="3">
    <source>
        <dbReference type="ARBA" id="ARBA00022857"/>
    </source>
</evidence>
<feature type="binding site" evidence="16">
    <location>
        <position position="141"/>
    </location>
    <ligand>
        <name>NAD(+)</name>
        <dbReference type="ChEBI" id="CHEBI:57540"/>
    </ligand>
</feature>
<dbReference type="Proteomes" id="UP000003240">
    <property type="component" value="Unassembled WGS sequence"/>
</dbReference>
<feature type="active site" description="Proton acceptor" evidence="13 14">
    <location>
        <position position="192"/>
    </location>
</feature>
<gene>
    <name evidence="13" type="primary">gpsA</name>
    <name evidence="20" type="ORF">ALO_05498</name>
</gene>
<keyword evidence="13" id="KW-0547">Nucleotide-binding</keyword>
<feature type="binding site" evidence="13">
    <location>
        <position position="257"/>
    </location>
    <ligand>
        <name>sn-glycerol 3-phosphate</name>
        <dbReference type="ChEBI" id="CHEBI:57597"/>
    </ligand>
</feature>
<protein>
    <recommendedName>
        <fullName evidence="11 13">Glycerol-3-phosphate dehydrogenase [NAD(P)+]</fullName>
        <ecNumber evidence="10 13">1.1.1.94</ecNumber>
    </recommendedName>
    <alternativeName>
        <fullName evidence="13">NAD(P)(+)-dependent glycerol-3-phosphate dehydrogenase</fullName>
    </alternativeName>
    <alternativeName>
        <fullName evidence="12 13">NAD(P)H-dependent dihydroxyacetone-phosphate reductase</fullName>
    </alternativeName>
</protein>
<comment type="caution">
    <text evidence="13">Lacks conserved residue(s) required for the propagation of feature annotation.</text>
</comment>
<dbReference type="PANTHER" id="PTHR11728">
    <property type="entry name" value="GLYCEROL-3-PHOSPHATE DEHYDROGENASE"/>
    <property type="match status" value="1"/>
</dbReference>
<feature type="binding site" evidence="13">
    <location>
        <position position="245"/>
    </location>
    <ligand>
        <name>sn-glycerol 3-phosphate</name>
        <dbReference type="ChEBI" id="CHEBI:57597"/>
    </ligand>
</feature>
<evidence type="ECO:0000256" key="7">
    <source>
        <dbReference type="ARBA" id="ARBA00023209"/>
    </source>
</evidence>
<keyword evidence="3 13" id="KW-0521">NADP</keyword>
<evidence type="ECO:0000256" key="6">
    <source>
        <dbReference type="ARBA" id="ARBA00023098"/>
    </source>
</evidence>
<dbReference type="AlphaFoldDB" id="F7NGB6"/>
<dbReference type="InterPro" id="IPR011128">
    <property type="entry name" value="G3P_DH_NAD-dep_N"/>
</dbReference>
<comment type="pathway">
    <text evidence="13">Membrane lipid metabolism; glycerophospholipid metabolism.</text>
</comment>
<dbReference type="PROSITE" id="PS00957">
    <property type="entry name" value="NAD_G3PDH"/>
    <property type="match status" value="1"/>
</dbReference>
<feature type="binding site" evidence="16">
    <location>
        <position position="256"/>
    </location>
    <ligand>
        <name>NAD(+)</name>
        <dbReference type="ChEBI" id="CHEBI:57540"/>
    </ligand>
</feature>
<dbReference type="FunFam" id="1.10.1040.10:FF:000001">
    <property type="entry name" value="Glycerol-3-phosphate dehydrogenase [NAD(P)+]"/>
    <property type="match status" value="1"/>
</dbReference>
<evidence type="ECO:0000256" key="10">
    <source>
        <dbReference type="ARBA" id="ARBA00066687"/>
    </source>
</evidence>
<keyword evidence="13" id="KW-0963">Cytoplasm</keyword>
<comment type="similarity">
    <text evidence="1 13 17">Belongs to the NAD-dependent glycerol-3-phosphate dehydrogenase family.</text>
</comment>
<dbReference type="InterPro" id="IPR006109">
    <property type="entry name" value="G3P_DH_NAD-dep_C"/>
</dbReference>
<dbReference type="InterPro" id="IPR036291">
    <property type="entry name" value="NAD(P)-bd_dom_sf"/>
</dbReference>
<dbReference type="GO" id="GO:0141153">
    <property type="term" value="F:glycerol-3-phosphate dehydrogenase (NADP+) activity"/>
    <property type="evidence" value="ECO:0007669"/>
    <property type="project" value="RHEA"/>
</dbReference>
<dbReference type="NCBIfam" id="NF000942">
    <property type="entry name" value="PRK00094.1-4"/>
    <property type="match status" value="1"/>
</dbReference>
<evidence type="ECO:0000259" key="18">
    <source>
        <dbReference type="Pfam" id="PF01210"/>
    </source>
</evidence>
<comment type="catalytic activity">
    <reaction evidence="13">
        <text>sn-glycerol 3-phosphate + NAD(+) = dihydroxyacetone phosphate + NADH + H(+)</text>
        <dbReference type="Rhea" id="RHEA:11092"/>
        <dbReference type="ChEBI" id="CHEBI:15378"/>
        <dbReference type="ChEBI" id="CHEBI:57540"/>
        <dbReference type="ChEBI" id="CHEBI:57597"/>
        <dbReference type="ChEBI" id="CHEBI:57642"/>
        <dbReference type="ChEBI" id="CHEBI:57945"/>
        <dbReference type="EC" id="1.1.1.94"/>
    </reaction>
</comment>
<keyword evidence="5 13" id="KW-0520">NAD</keyword>
<dbReference type="HAMAP" id="MF_00394">
    <property type="entry name" value="NAD_Glyc3P_dehydrog"/>
    <property type="match status" value="1"/>
</dbReference>
<evidence type="ECO:0000256" key="8">
    <source>
        <dbReference type="ARBA" id="ARBA00023264"/>
    </source>
</evidence>
<feature type="binding site" evidence="13">
    <location>
        <position position="33"/>
    </location>
    <ligand>
        <name>NADPH</name>
        <dbReference type="ChEBI" id="CHEBI:57783"/>
    </ligand>
</feature>
<dbReference type="PANTHER" id="PTHR11728:SF1">
    <property type="entry name" value="GLYCEROL-3-PHOSPHATE DEHYDROGENASE [NAD(+)] 2, CHLOROPLASTIC"/>
    <property type="match status" value="1"/>
</dbReference>
<dbReference type="InterPro" id="IPR013328">
    <property type="entry name" value="6PGD_dom2"/>
</dbReference>
<dbReference type="Gene3D" id="1.10.1040.10">
    <property type="entry name" value="N-(1-d-carboxylethyl)-l-norvaline Dehydrogenase, domain 2"/>
    <property type="match status" value="1"/>
</dbReference>
<evidence type="ECO:0000259" key="19">
    <source>
        <dbReference type="Pfam" id="PF07479"/>
    </source>
</evidence>
<keyword evidence="6 13" id="KW-0443">Lipid metabolism</keyword>
<dbReference type="GO" id="GO:0005829">
    <property type="term" value="C:cytosol"/>
    <property type="evidence" value="ECO:0007669"/>
    <property type="project" value="TreeGrafter"/>
</dbReference>
<dbReference type="EC" id="1.1.1.94" evidence="10 13"/>
<dbReference type="SUPFAM" id="SSF51735">
    <property type="entry name" value="NAD(P)-binding Rossmann-fold domains"/>
    <property type="match status" value="1"/>
</dbReference>
<feature type="binding site" evidence="13">
    <location>
        <position position="256"/>
    </location>
    <ligand>
        <name>NADPH</name>
        <dbReference type="ChEBI" id="CHEBI:57783"/>
    </ligand>
</feature>
<feature type="binding site" evidence="13">
    <location>
        <position position="137"/>
    </location>
    <ligand>
        <name>sn-glycerol 3-phosphate</name>
        <dbReference type="ChEBI" id="CHEBI:57597"/>
    </ligand>
</feature>
<evidence type="ECO:0000256" key="11">
    <source>
        <dbReference type="ARBA" id="ARBA00069372"/>
    </source>
</evidence>
<evidence type="ECO:0000313" key="21">
    <source>
        <dbReference type="Proteomes" id="UP000003240"/>
    </source>
</evidence>
<feature type="binding site" evidence="13">
    <location>
        <position position="282"/>
    </location>
    <ligand>
        <name>NADPH</name>
        <dbReference type="ChEBI" id="CHEBI:57783"/>
    </ligand>
</feature>
<feature type="binding site" evidence="13">
    <location>
        <position position="256"/>
    </location>
    <ligand>
        <name>sn-glycerol 3-phosphate</name>
        <dbReference type="ChEBI" id="CHEBI:57597"/>
    </ligand>
</feature>
<evidence type="ECO:0000313" key="20">
    <source>
        <dbReference type="EMBL" id="EGO64909.1"/>
    </source>
</evidence>
<feature type="binding site" evidence="13">
    <location>
        <position position="107"/>
    </location>
    <ligand>
        <name>sn-glycerol 3-phosphate</name>
        <dbReference type="ChEBI" id="CHEBI:57597"/>
    </ligand>
</feature>
<feature type="binding site" evidence="16">
    <location>
        <begin position="7"/>
        <end position="12"/>
    </location>
    <ligand>
        <name>NAD(+)</name>
        <dbReference type="ChEBI" id="CHEBI:57540"/>
    </ligand>
</feature>
<dbReference type="Gene3D" id="3.40.50.720">
    <property type="entry name" value="NAD(P)-binding Rossmann-like Domain"/>
    <property type="match status" value="1"/>
</dbReference>
<feature type="binding site" evidence="13">
    <location>
        <position position="11"/>
    </location>
    <ligand>
        <name>NADPH</name>
        <dbReference type="ChEBI" id="CHEBI:57783"/>
    </ligand>
</feature>
<dbReference type="GO" id="GO:0141152">
    <property type="term" value="F:glycerol-3-phosphate dehydrogenase (NAD+) activity"/>
    <property type="evidence" value="ECO:0007669"/>
    <property type="project" value="RHEA"/>
</dbReference>
<feature type="domain" description="Glycerol-3-phosphate dehydrogenase NAD-dependent C-terminal" evidence="19">
    <location>
        <begin position="181"/>
        <end position="321"/>
    </location>
</feature>
<evidence type="ECO:0000256" key="13">
    <source>
        <dbReference type="HAMAP-Rule" id="MF_00394"/>
    </source>
</evidence>
<keyword evidence="2 13" id="KW-0444">Lipid biosynthesis</keyword>
<dbReference type="EMBL" id="AFGF01000041">
    <property type="protein sequence ID" value="EGO64909.1"/>
    <property type="molecule type" value="Genomic_DNA"/>
</dbReference>
<dbReference type="NCBIfam" id="NF000940">
    <property type="entry name" value="PRK00094.1-2"/>
    <property type="match status" value="1"/>
</dbReference>
<dbReference type="Pfam" id="PF07479">
    <property type="entry name" value="NAD_Gly3P_dh_C"/>
    <property type="match status" value="1"/>
</dbReference>
<dbReference type="RefSeq" id="WP_004093611.1">
    <property type="nucleotide sequence ID" value="NZ_AFGF01000041.1"/>
</dbReference>
<evidence type="ECO:0000256" key="17">
    <source>
        <dbReference type="RuleBase" id="RU000437"/>
    </source>
</evidence>
<dbReference type="eggNOG" id="COG0240">
    <property type="taxonomic scope" value="Bacteria"/>
</dbReference>
<evidence type="ECO:0000256" key="1">
    <source>
        <dbReference type="ARBA" id="ARBA00011009"/>
    </source>
</evidence>
<evidence type="ECO:0000256" key="12">
    <source>
        <dbReference type="ARBA" id="ARBA00080511"/>
    </source>
</evidence>
<feature type="domain" description="Glycerol-3-phosphate dehydrogenase NAD-dependent N-terminal" evidence="18">
    <location>
        <begin position="2"/>
        <end position="161"/>
    </location>
</feature>
<evidence type="ECO:0000256" key="16">
    <source>
        <dbReference type="PIRSR" id="PIRSR000114-3"/>
    </source>
</evidence>
<dbReference type="OrthoDB" id="9812273at2"/>
<keyword evidence="21" id="KW-1185">Reference proteome</keyword>
<accession>F7NGB6</accession>
<proteinExistence type="inferred from homology"/>
<feature type="binding site" evidence="13">
    <location>
        <position position="141"/>
    </location>
    <ligand>
        <name>NADPH</name>
        <dbReference type="ChEBI" id="CHEBI:57783"/>
    </ligand>
</feature>
<dbReference type="GO" id="GO:0051287">
    <property type="term" value="F:NAD binding"/>
    <property type="evidence" value="ECO:0007669"/>
    <property type="project" value="InterPro"/>
</dbReference>
<feature type="binding site" evidence="13">
    <location>
        <position position="255"/>
    </location>
    <ligand>
        <name>sn-glycerol 3-phosphate</name>
        <dbReference type="ChEBI" id="CHEBI:57597"/>
    </ligand>
</feature>
<dbReference type="GO" id="GO:0006650">
    <property type="term" value="P:glycerophospholipid metabolic process"/>
    <property type="evidence" value="ECO:0007669"/>
    <property type="project" value="UniProtKB-UniRule"/>
</dbReference>
<evidence type="ECO:0000256" key="4">
    <source>
        <dbReference type="ARBA" id="ARBA00023002"/>
    </source>
</evidence>
<evidence type="ECO:0000256" key="9">
    <source>
        <dbReference type="ARBA" id="ARBA00052716"/>
    </source>
</evidence>